<comment type="function">
    <text evidence="5 6">Structural component of flagellum, the bacterial motility apparatus. Part of the rod structure of flagellar basal body.</text>
</comment>
<evidence type="ECO:0000256" key="6">
    <source>
        <dbReference type="PIRNR" id="PIRNR002889"/>
    </source>
</evidence>
<dbReference type="AlphaFoldDB" id="A0A1M5HGW7"/>
<evidence type="ECO:0000313" key="8">
    <source>
        <dbReference type="EMBL" id="SHG15195.1"/>
    </source>
</evidence>
<keyword evidence="8" id="KW-0969">Cilium</keyword>
<dbReference type="PROSITE" id="PS00588">
    <property type="entry name" value="FLAGELLA_BB_ROD"/>
    <property type="match status" value="1"/>
</dbReference>
<evidence type="ECO:0000256" key="2">
    <source>
        <dbReference type="ARBA" id="ARBA00009677"/>
    </source>
</evidence>
<dbReference type="GO" id="GO:0030694">
    <property type="term" value="C:bacterial-type flagellum basal body, rod"/>
    <property type="evidence" value="ECO:0007669"/>
    <property type="project" value="InterPro"/>
</dbReference>
<keyword evidence="9" id="KW-1185">Reference proteome</keyword>
<dbReference type="InterPro" id="IPR006300">
    <property type="entry name" value="FlgB"/>
</dbReference>
<dbReference type="Proteomes" id="UP000184041">
    <property type="component" value="Unassembled WGS sequence"/>
</dbReference>
<evidence type="ECO:0000256" key="3">
    <source>
        <dbReference type="ARBA" id="ARBA00014376"/>
    </source>
</evidence>
<dbReference type="InterPro" id="IPR001444">
    <property type="entry name" value="Flag_bb_rod_N"/>
</dbReference>
<feature type="domain" description="Flagellar basal body rod protein N-terminal" evidence="7">
    <location>
        <begin position="22"/>
        <end position="39"/>
    </location>
</feature>
<gene>
    <name evidence="8" type="ORF">SAMN05443144_12038</name>
</gene>
<accession>A0A1M5HGW7</accession>
<evidence type="ECO:0000313" key="9">
    <source>
        <dbReference type="Proteomes" id="UP000184041"/>
    </source>
</evidence>
<dbReference type="EMBL" id="FQUS01000020">
    <property type="protein sequence ID" value="SHG15195.1"/>
    <property type="molecule type" value="Genomic_DNA"/>
</dbReference>
<keyword evidence="8" id="KW-0282">Flagellum</keyword>
<comment type="similarity">
    <text evidence="2 6">Belongs to the flagella basal body rod proteins family.</text>
</comment>
<comment type="subcellular location">
    <subcellularLocation>
        <location evidence="1 6">Bacterial flagellum basal body</location>
    </subcellularLocation>
</comment>
<dbReference type="InterPro" id="IPR019776">
    <property type="entry name" value="Flagellar_basal_body_rod_CS"/>
</dbReference>
<reference evidence="8 9" key="1">
    <citation type="submission" date="2016-11" db="EMBL/GenBank/DDBJ databases">
        <authorList>
            <person name="Jaros S."/>
            <person name="Januszkiewicz K."/>
            <person name="Wedrychowicz H."/>
        </authorList>
    </citation>
    <scope>NUCLEOTIDE SEQUENCE [LARGE SCALE GENOMIC DNA]</scope>
    <source>
        <strain evidence="8 9">DSM 21986</strain>
    </source>
</reference>
<evidence type="ECO:0000256" key="4">
    <source>
        <dbReference type="ARBA" id="ARBA00023143"/>
    </source>
</evidence>
<dbReference type="RefSeq" id="WP_084088360.1">
    <property type="nucleotide sequence ID" value="NZ_FQUS01000020.1"/>
</dbReference>
<comment type="subunit">
    <text evidence="6">The basal body constitutes a major portion of the flagellar organelle and consists of a number of rings mounted on a central rod.</text>
</comment>
<keyword evidence="8" id="KW-0966">Cell projection</keyword>
<sequence>MHIIDSSHSQLLAKAMDSYTLRQRVSSSNIANIDTPGYKKHEVQFENELQKVRESEGVSGMQKVNPSIKETGEDVVLENELIEMADTQMRVQLVTRSLRHHFDMLRTGITSTNR</sequence>
<evidence type="ECO:0000256" key="1">
    <source>
        <dbReference type="ARBA" id="ARBA00004117"/>
    </source>
</evidence>
<dbReference type="GO" id="GO:0071973">
    <property type="term" value="P:bacterial-type flagellum-dependent cell motility"/>
    <property type="evidence" value="ECO:0007669"/>
    <property type="project" value="InterPro"/>
</dbReference>
<name>A0A1M5HGW7_9BACT</name>
<dbReference type="Pfam" id="PF00460">
    <property type="entry name" value="Flg_bb_rod"/>
    <property type="match status" value="1"/>
</dbReference>
<protein>
    <recommendedName>
        <fullName evidence="3 6">Flagellar basal body rod protein FlgB</fullName>
    </recommendedName>
</protein>
<evidence type="ECO:0000259" key="7">
    <source>
        <dbReference type="Pfam" id="PF00460"/>
    </source>
</evidence>
<dbReference type="OrthoDB" id="9788334at2"/>
<organism evidence="8 9">
    <name type="scientific">Fodinibius roseus</name>
    <dbReference type="NCBI Taxonomy" id="1194090"/>
    <lineage>
        <taxon>Bacteria</taxon>
        <taxon>Pseudomonadati</taxon>
        <taxon>Balneolota</taxon>
        <taxon>Balneolia</taxon>
        <taxon>Balneolales</taxon>
        <taxon>Balneolaceae</taxon>
        <taxon>Fodinibius</taxon>
    </lineage>
</organism>
<evidence type="ECO:0000256" key="5">
    <source>
        <dbReference type="ARBA" id="ARBA00024934"/>
    </source>
</evidence>
<dbReference type="STRING" id="1194090.SAMN05443144_12038"/>
<keyword evidence="4 6" id="KW-0975">Bacterial flagellum</keyword>
<dbReference type="PIRSF" id="PIRSF002889">
    <property type="entry name" value="Rod_FlgB"/>
    <property type="match status" value="1"/>
</dbReference>
<proteinExistence type="inferred from homology"/>